<dbReference type="RefSeq" id="WP_014934034.1">
    <property type="nucleotide sequence ID" value="NC_018604.1"/>
</dbReference>
<dbReference type="HOGENOM" id="CLU_2858898_0_0_12"/>
<proteinExistence type="predicted"/>
<evidence type="ECO:0000313" key="2">
    <source>
        <dbReference type="Proteomes" id="UP000003759"/>
    </source>
</evidence>
<dbReference type="Proteomes" id="UP000003759">
    <property type="component" value="Chromosome"/>
</dbReference>
<name>K0JID8_BRAPL</name>
<organism evidence="1 2">
    <name type="scientific">Brachyspira pilosicoli WesB</name>
    <dbReference type="NCBI Taxonomy" id="1161918"/>
    <lineage>
        <taxon>Bacteria</taxon>
        <taxon>Pseudomonadati</taxon>
        <taxon>Spirochaetota</taxon>
        <taxon>Spirochaetia</taxon>
        <taxon>Brachyspirales</taxon>
        <taxon>Brachyspiraceae</taxon>
        <taxon>Brachyspira</taxon>
    </lineage>
</organism>
<sequence>MKNKYNIEEIEHNKTDSSRGFFVVCLATSKKIDDLSCDDFKALYSGYTCKELKAMYKLEKDIKY</sequence>
<evidence type="ECO:0000313" key="1">
    <source>
        <dbReference type="EMBL" id="CCG57983.1"/>
    </source>
</evidence>
<dbReference type="PATRIC" id="fig|1161918.5.peg.2083"/>
<protein>
    <submittedName>
        <fullName evidence="1">Unclassified</fullName>
    </submittedName>
</protein>
<dbReference type="EMBL" id="HE793032">
    <property type="protein sequence ID" value="CCG57983.1"/>
    <property type="molecule type" value="Genomic_DNA"/>
</dbReference>
<dbReference type="AlphaFoldDB" id="K0JID8"/>
<dbReference type="KEGG" id="bpw:WESB_2521"/>
<accession>K0JID8</accession>
<gene>
    <name evidence="1" type="ORF">WESB_2521</name>
</gene>
<reference evidence="1 2" key="1">
    <citation type="journal article" date="2012" name="BMC Genomics">
        <title>Comparative genomics of Brachyspira pilosicoli strains: genome rearrangements, reductions and correlation of genetic compliment with phenotypic diversity.</title>
        <authorList>
            <person name="Mappley L.J."/>
            <person name="Black M.L."/>
            <person name="Abuoun M."/>
            <person name="Darby A.C."/>
            <person name="Woodward M.J."/>
            <person name="Parkhill J."/>
            <person name="Turner A.K."/>
            <person name="Bellgard M.I."/>
            <person name="La T."/>
            <person name="Phillips N.D."/>
            <person name="La Ragione R.M."/>
            <person name="Hampson D.J."/>
        </authorList>
    </citation>
    <scope>NUCLEOTIDE SEQUENCE [LARGE SCALE GENOMIC DNA]</scope>
    <source>
        <strain evidence="1">WesB</strain>
    </source>
</reference>